<dbReference type="InterPro" id="IPR011491">
    <property type="entry name" value="FlgE_D2"/>
</dbReference>
<dbReference type="Proteomes" id="UP001321445">
    <property type="component" value="Chromosome"/>
</dbReference>
<feature type="domain" description="Flagellar basal-body/hook protein C-terminal" evidence="7">
    <location>
        <begin position="540"/>
        <end position="583"/>
    </location>
</feature>
<evidence type="ECO:0000259" key="6">
    <source>
        <dbReference type="Pfam" id="PF00460"/>
    </source>
</evidence>
<keyword evidence="4 5" id="KW-0975">Bacterial flagellum</keyword>
<protein>
    <recommendedName>
        <fullName evidence="3">Flagellar hook protein FlgE</fullName>
    </recommendedName>
</protein>
<evidence type="ECO:0000313" key="10">
    <source>
        <dbReference type="EMBL" id="BDY13086.1"/>
    </source>
</evidence>
<accession>A0ABM8FL99</accession>
<dbReference type="Pfam" id="PF07559">
    <property type="entry name" value="FlgE_D2"/>
    <property type="match status" value="1"/>
</dbReference>
<dbReference type="InterPro" id="IPR010930">
    <property type="entry name" value="Flg_bb/hook_C_dom"/>
</dbReference>
<evidence type="ECO:0000256" key="4">
    <source>
        <dbReference type="ARBA" id="ARBA00023143"/>
    </source>
</evidence>
<keyword evidence="11" id="KW-1185">Reference proteome</keyword>
<evidence type="ECO:0000256" key="3">
    <source>
        <dbReference type="ARBA" id="ARBA00019015"/>
    </source>
</evidence>
<evidence type="ECO:0000313" key="11">
    <source>
        <dbReference type="Proteomes" id="UP001321445"/>
    </source>
</evidence>
<dbReference type="InterPro" id="IPR053967">
    <property type="entry name" value="LlgE_F_G-like_D1"/>
</dbReference>
<dbReference type="InterPro" id="IPR037925">
    <property type="entry name" value="FlgE/F/G-like"/>
</dbReference>
<organism evidence="10 11">
    <name type="scientific">Hydrogenimonas cancrithermarum</name>
    <dbReference type="NCBI Taxonomy" id="2993563"/>
    <lineage>
        <taxon>Bacteria</taxon>
        <taxon>Pseudomonadati</taxon>
        <taxon>Campylobacterota</taxon>
        <taxon>Epsilonproteobacteria</taxon>
        <taxon>Campylobacterales</taxon>
        <taxon>Hydrogenimonadaceae</taxon>
        <taxon>Hydrogenimonas</taxon>
    </lineage>
</organism>
<evidence type="ECO:0000256" key="2">
    <source>
        <dbReference type="ARBA" id="ARBA00009677"/>
    </source>
</evidence>
<dbReference type="Pfam" id="PF00460">
    <property type="entry name" value="Flg_bb_rod"/>
    <property type="match status" value="1"/>
</dbReference>
<dbReference type="Pfam" id="PF06429">
    <property type="entry name" value="Flg_bbr_C"/>
    <property type="match status" value="1"/>
</dbReference>
<reference evidence="10 11" key="1">
    <citation type="submission" date="2023-03" db="EMBL/GenBank/DDBJ databases">
        <title>Description of Hydrogenimonas sp. ISO32.</title>
        <authorList>
            <person name="Mino S."/>
            <person name="Fukazawa S."/>
            <person name="Sawabe T."/>
        </authorList>
    </citation>
    <scope>NUCLEOTIDE SEQUENCE [LARGE SCALE GENOMIC DNA]</scope>
    <source>
        <strain evidence="10 11">ISO32</strain>
    </source>
</reference>
<dbReference type="EMBL" id="AP027370">
    <property type="protein sequence ID" value="BDY13086.1"/>
    <property type="molecule type" value="Genomic_DNA"/>
</dbReference>
<dbReference type="PANTHER" id="PTHR30435">
    <property type="entry name" value="FLAGELLAR PROTEIN"/>
    <property type="match status" value="1"/>
</dbReference>
<dbReference type="PANTHER" id="PTHR30435:SF19">
    <property type="entry name" value="FLAGELLAR BASAL-BODY ROD PROTEIN FLGG"/>
    <property type="match status" value="1"/>
</dbReference>
<dbReference type="InterPro" id="IPR020013">
    <property type="entry name" value="Flagellar_FlgE/F/G"/>
</dbReference>
<dbReference type="InterPro" id="IPR001444">
    <property type="entry name" value="Flag_bb_rod_N"/>
</dbReference>
<evidence type="ECO:0000259" key="9">
    <source>
        <dbReference type="Pfam" id="PF22692"/>
    </source>
</evidence>
<evidence type="ECO:0000256" key="5">
    <source>
        <dbReference type="RuleBase" id="RU362116"/>
    </source>
</evidence>
<sequence length="585" mass="62368">MMRSLWAGVSGLQAHQIAMDVEGNNIANVNTTGFKYSRVNFADLLNQTSKIATAPQGELGGKNPMQVGLGTQVSSITKIFKQGSVQTTDKNTDLAIQGDGFFVISSDGGRTYKYSRNGDFVFDAAGNFVDNNGYIVQGWLRDPETNEIDSTGPIQNITIPPGLTTPANATSTVALKANLNSGQMIKNKSTVFALDTTGTNTSDEARAIANAGKSYYLDFKTLFDGTGESLALQEGDAFSVSYDGGTNWHEYVYDDPNIPGSPTGAVFTTNEDLRSQMQNDSGVQVVINEQGKYELINNSGADMQVLVREPTGAGHNLNQKLLDVFTPLEGTIPDGDSKISQSLYSATHASSIDIFDSLGTKHTLRFEFRKTAQNTSGSEWMMILSVPQPSEINTTDPKNYLVGSISFNSDGSLSSFSPTNISFTGNNGSRPKQTVNLDLGTANLFDGMTSFDNPSSTSGISQDGYPGGDLNGIRVDESGTLIGSFTNGRSFGLAQVAMASFANNVGLESSGGNTYIQTSNSGDPIIGKASTGKRGLIQASSLEMSNVDLSRSLTQLIVVQRGFQANSKTITTSDQMLQTLLQLKQ</sequence>
<feature type="domain" description="Flagellar basal body rod protein N-terminal" evidence="6">
    <location>
        <begin position="8"/>
        <end position="35"/>
    </location>
</feature>
<proteinExistence type="inferred from homology"/>
<evidence type="ECO:0000256" key="1">
    <source>
        <dbReference type="ARBA" id="ARBA00004117"/>
    </source>
</evidence>
<comment type="subcellular location">
    <subcellularLocation>
        <location evidence="1 5">Bacterial flagellum basal body</location>
    </subcellularLocation>
</comment>
<feature type="domain" description="Flagellar hook protein FlgE D2" evidence="8">
    <location>
        <begin position="345"/>
        <end position="465"/>
    </location>
</feature>
<dbReference type="NCBIfam" id="TIGR03506">
    <property type="entry name" value="FlgEFG_subfam"/>
    <property type="match status" value="2"/>
</dbReference>
<evidence type="ECO:0000259" key="8">
    <source>
        <dbReference type="Pfam" id="PF07559"/>
    </source>
</evidence>
<gene>
    <name evidence="10" type="ORF">HCR_13980</name>
</gene>
<dbReference type="Gene3D" id="2.60.98.20">
    <property type="entry name" value="Flagellar hook protein FlgE"/>
    <property type="match status" value="1"/>
</dbReference>
<dbReference type="Pfam" id="PF22692">
    <property type="entry name" value="LlgE_F_G_D1"/>
    <property type="match status" value="1"/>
</dbReference>
<evidence type="ECO:0000259" key="7">
    <source>
        <dbReference type="Pfam" id="PF06429"/>
    </source>
</evidence>
<comment type="similarity">
    <text evidence="2 5">Belongs to the flagella basal body rod proteins family.</text>
</comment>
<dbReference type="InterPro" id="IPR037058">
    <property type="entry name" value="Falgellar_hook_FlgE_sf"/>
</dbReference>
<dbReference type="SUPFAM" id="SSF117143">
    <property type="entry name" value="Flagellar hook protein flgE"/>
    <property type="match status" value="2"/>
</dbReference>
<dbReference type="RefSeq" id="WP_286336060.1">
    <property type="nucleotide sequence ID" value="NZ_AP027370.1"/>
</dbReference>
<name>A0ABM8FL99_9BACT</name>
<feature type="domain" description="Flagellar hook protein FlgE/F/G-like D1" evidence="9">
    <location>
        <begin position="95"/>
        <end position="164"/>
    </location>
</feature>